<organism evidence="8 9">
    <name type="scientific">Nicrophorus vespilloides</name>
    <name type="common">Boreal carrion beetle</name>
    <dbReference type="NCBI Taxonomy" id="110193"/>
    <lineage>
        <taxon>Eukaryota</taxon>
        <taxon>Metazoa</taxon>
        <taxon>Ecdysozoa</taxon>
        <taxon>Arthropoda</taxon>
        <taxon>Hexapoda</taxon>
        <taxon>Insecta</taxon>
        <taxon>Pterygota</taxon>
        <taxon>Neoptera</taxon>
        <taxon>Endopterygota</taxon>
        <taxon>Coleoptera</taxon>
        <taxon>Polyphaga</taxon>
        <taxon>Staphyliniformia</taxon>
        <taxon>Silphidae</taxon>
        <taxon>Nicrophorinae</taxon>
        <taxon>Nicrophorus</taxon>
    </lineage>
</organism>
<reference evidence="9" key="1">
    <citation type="submission" date="2025-08" db="UniProtKB">
        <authorList>
            <consortium name="RefSeq"/>
        </authorList>
    </citation>
    <scope>IDENTIFICATION</scope>
    <source>
        <tissue evidence="9">Whole Larva</tissue>
    </source>
</reference>
<dbReference type="Proteomes" id="UP000695000">
    <property type="component" value="Unplaced"/>
</dbReference>
<name>A0ABM1MXC3_NICVS</name>
<keyword evidence="3 7" id="KW-0812">Transmembrane</keyword>
<evidence type="ECO:0000256" key="3">
    <source>
        <dbReference type="ARBA" id="ARBA00022692"/>
    </source>
</evidence>
<feature type="transmembrane region" description="Helical" evidence="7">
    <location>
        <begin position="96"/>
        <end position="121"/>
    </location>
</feature>
<evidence type="ECO:0000256" key="6">
    <source>
        <dbReference type="ARBA" id="ARBA00023136"/>
    </source>
</evidence>
<feature type="transmembrane region" description="Helical" evidence="7">
    <location>
        <begin position="141"/>
        <end position="160"/>
    </location>
</feature>
<keyword evidence="5 7" id="KW-1133">Transmembrane helix</keyword>
<dbReference type="InterPro" id="IPR007007">
    <property type="entry name" value="Ninjurin"/>
</dbReference>
<accession>A0ABM1MXC3</accession>
<evidence type="ECO:0000256" key="4">
    <source>
        <dbReference type="ARBA" id="ARBA00022889"/>
    </source>
</evidence>
<proteinExistence type="inferred from homology"/>
<dbReference type="GeneID" id="108564653"/>
<keyword evidence="4" id="KW-0130">Cell adhesion</keyword>
<evidence type="ECO:0000313" key="8">
    <source>
        <dbReference type="Proteomes" id="UP000695000"/>
    </source>
</evidence>
<dbReference type="RefSeq" id="XP_017779223.1">
    <property type="nucleotide sequence ID" value="XM_017923734.1"/>
</dbReference>
<evidence type="ECO:0000313" key="9">
    <source>
        <dbReference type="RefSeq" id="XP_017779223.1"/>
    </source>
</evidence>
<dbReference type="PANTHER" id="PTHR12316">
    <property type="entry name" value="NINJURIN-RELATED"/>
    <property type="match status" value="1"/>
</dbReference>
<protein>
    <submittedName>
        <fullName evidence="9">Ninjurin-1-like</fullName>
    </submittedName>
</protein>
<comment type="subcellular location">
    <subcellularLocation>
        <location evidence="1">Membrane</location>
        <topology evidence="1">Multi-pass membrane protein</topology>
    </subcellularLocation>
</comment>
<keyword evidence="6 7" id="KW-0472">Membrane</keyword>
<sequence length="168" mass="18651">MSASEVRLNVNNSHVRYSNDYDPLSLTTDDKHDNKEAIEDIIYPEENETLEAIPNEDDKNALAAFKTSAQGMMDIALLTSNANQLRYLTMLNQRSAFYTLLIILISTSLFLQVAVGVCLIVRAMGEYKNQPESAAVKHMNIFGTCAVYAILIINVFIASFTDIPAPLT</sequence>
<evidence type="ECO:0000256" key="5">
    <source>
        <dbReference type="ARBA" id="ARBA00022989"/>
    </source>
</evidence>
<keyword evidence="8" id="KW-1185">Reference proteome</keyword>
<dbReference type="PANTHER" id="PTHR12316:SF1">
    <property type="entry name" value="NINJURIN-B"/>
    <property type="match status" value="1"/>
</dbReference>
<evidence type="ECO:0000256" key="7">
    <source>
        <dbReference type="SAM" id="Phobius"/>
    </source>
</evidence>
<dbReference type="Pfam" id="PF04923">
    <property type="entry name" value="Ninjurin"/>
    <property type="match status" value="1"/>
</dbReference>
<evidence type="ECO:0000256" key="1">
    <source>
        <dbReference type="ARBA" id="ARBA00004141"/>
    </source>
</evidence>
<comment type="similarity">
    <text evidence="2">Belongs to the ninjurin family.</text>
</comment>
<gene>
    <name evidence="9" type="primary">LOC108564653</name>
</gene>
<evidence type="ECO:0000256" key="2">
    <source>
        <dbReference type="ARBA" id="ARBA00008141"/>
    </source>
</evidence>